<evidence type="ECO:0000313" key="3">
    <source>
        <dbReference type="EMBL" id="SJM70206.1"/>
    </source>
</evidence>
<evidence type="ECO:0000256" key="1">
    <source>
        <dbReference type="SAM" id="MobiDB-lite"/>
    </source>
</evidence>
<dbReference type="SUPFAM" id="SSF56322">
    <property type="entry name" value="ADC synthase"/>
    <property type="match status" value="1"/>
</dbReference>
<keyword evidence="4" id="KW-1185">Reference proteome</keyword>
<dbReference type="OrthoDB" id="9803598at2"/>
<feature type="region of interest" description="Disordered" evidence="1">
    <location>
        <begin position="346"/>
        <end position="368"/>
    </location>
</feature>
<feature type="domain" description="Chorismate-utilising enzyme C-terminal" evidence="2">
    <location>
        <begin position="228"/>
        <end position="529"/>
    </location>
</feature>
<dbReference type="GO" id="GO:0046820">
    <property type="term" value="F:4-amino-4-deoxychorismate synthase activity"/>
    <property type="evidence" value="ECO:0007669"/>
    <property type="project" value="UniProtKB-EC"/>
</dbReference>
<keyword evidence="3" id="KW-0032">Aminotransferase</keyword>
<gene>
    <name evidence="3" type="primary">pabB_2</name>
    <name evidence="3" type="ORF">A1232T_00923</name>
</gene>
<dbReference type="RefSeq" id="WP_077450734.1">
    <property type="nucleotide sequence ID" value="NZ_FUGE01000107.1"/>
</dbReference>
<keyword evidence="3" id="KW-0808">Transferase</keyword>
<dbReference type="InterPro" id="IPR005801">
    <property type="entry name" value="ADC_synthase"/>
</dbReference>
<sequence>MIYHTFAFHNLPSHQLLPHLIDFIEQSCLSHLPWHPCWLNNEGQQVIGLLPKTSWTVYNGSDPVPPTLKEFNLNIEILKTSRQESDTINPQYDRYTLDYQSWIEELTHYCDQSLMQQQSELSPPPYAWKAAYHSGLMGFVGYDIGARALAASPEIGMANQPCAFLGHYDVYLKPCDTQGWELHTESFTPQAVKDAIVCYLQQFDEQLLDLLQHSVSAPALPLTALWSAEQYAQAFKRTQQYLYQGDSYQINLTQKWQGTLATSADCALSADNFDQNPCLVGYLPDLHQNTKAPFAGYLALTHNPAHNSLSKITANSDPSFHLEFELLSCSPELFVLFNKAELDDPTQPSQSQIITKPIKGTLPRGTTKEQDEQLKQQLAQSEKDKAENVMIVDLLRNDLGKYAEVGSVKVPKLFAIESFSNVHHMVSTVTAIIKEEYHPLTVLFNSLPAGSITGTPKKRAVEIISELEVAPRGAYCGTLGFLNFDGTGQWNVLIRSLQADSEGQVSLWAGGGITVGSDCDSEYQECHDKVGNLLAILDPNA</sequence>
<dbReference type="AlphaFoldDB" id="A0A1R4GPU6"/>
<organism evidence="3 4">
    <name type="scientific">Psychrobacter piechaudii</name>
    <dbReference type="NCBI Taxonomy" id="1945521"/>
    <lineage>
        <taxon>Bacteria</taxon>
        <taxon>Pseudomonadati</taxon>
        <taxon>Pseudomonadota</taxon>
        <taxon>Gammaproteobacteria</taxon>
        <taxon>Moraxellales</taxon>
        <taxon>Moraxellaceae</taxon>
        <taxon>Psychrobacter</taxon>
    </lineage>
</organism>
<dbReference type="PANTHER" id="PTHR11236">
    <property type="entry name" value="AMINOBENZOATE/ANTHRANILATE SYNTHASE"/>
    <property type="match status" value="1"/>
</dbReference>
<dbReference type="InterPro" id="IPR015890">
    <property type="entry name" value="Chorismate_C"/>
</dbReference>
<evidence type="ECO:0000313" key="4">
    <source>
        <dbReference type="Proteomes" id="UP000188357"/>
    </source>
</evidence>
<reference evidence="3 4" key="1">
    <citation type="submission" date="2017-02" db="EMBL/GenBank/DDBJ databases">
        <authorList>
            <person name="Peterson S.W."/>
        </authorList>
    </citation>
    <scope>NUCLEOTIDE SEQUENCE [LARGE SCALE GENOMIC DNA]</scope>
    <source>
        <strain evidence="3">Psychrobacter_piechaudii</strain>
    </source>
</reference>
<dbReference type="Proteomes" id="UP000188357">
    <property type="component" value="Unassembled WGS sequence"/>
</dbReference>
<proteinExistence type="predicted"/>
<protein>
    <submittedName>
        <fullName evidence="3">Aminodeoxychorismate synthase component 1</fullName>
        <ecNumber evidence="3">2.6.1.85</ecNumber>
    </submittedName>
</protein>
<dbReference type="PANTHER" id="PTHR11236:SF50">
    <property type="entry name" value="AMINODEOXYCHORISMATE SYNTHASE COMPONENT 1"/>
    <property type="match status" value="1"/>
</dbReference>
<dbReference type="Pfam" id="PF00425">
    <property type="entry name" value="Chorismate_bind"/>
    <property type="match status" value="1"/>
</dbReference>
<dbReference type="EC" id="2.6.1.85" evidence="3"/>
<dbReference type="Gene3D" id="3.60.120.10">
    <property type="entry name" value="Anthranilate synthase"/>
    <property type="match status" value="1"/>
</dbReference>
<dbReference type="GO" id="GO:0000162">
    <property type="term" value="P:L-tryptophan biosynthetic process"/>
    <property type="evidence" value="ECO:0007669"/>
    <property type="project" value="TreeGrafter"/>
</dbReference>
<dbReference type="PRINTS" id="PR00095">
    <property type="entry name" value="ANTSNTHASEI"/>
</dbReference>
<dbReference type="EMBL" id="FUGE01000107">
    <property type="protein sequence ID" value="SJM70206.1"/>
    <property type="molecule type" value="Genomic_DNA"/>
</dbReference>
<name>A0A1R4GPU6_9GAMM</name>
<accession>A0A1R4GPU6</accession>
<dbReference type="InterPro" id="IPR019999">
    <property type="entry name" value="Anth_synth_I-like"/>
</dbReference>
<dbReference type="STRING" id="1945521.A1232T_00923"/>
<evidence type="ECO:0000259" key="2">
    <source>
        <dbReference type="Pfam" id="PF00425"/>
    </source>
</evidence>